<feature type="compositionally biased region" description="Low complexity" evidence="1">
    <location>
        <begin position="7"/>
        <end position="26"/>
    </location>
</feature>
<evidence type="ECO:0000313" key="3">
    <source>
        <dbReference type="Proteomes" id="UP000765507"/>
    </source>
</evidence>
<evidence type="ECO:0000256" key="1">
    <source>
        <dbReference type="SAM" id="MobiDB-lite"/>
    </source>
</evidence>
<dbReference type="InterPro" id="IPR046357">
    <property type="entry name" value="PPIase_dom_sf"/>
</dbReference>
<keyword evidence="2" id="KW-0413">Isomerase</keyword>
<protein>
    <submittedName>
        <fullName evidence="2">Peptidyl-prolyl cis-trans isomerase FKBP8-like</fullName>
    </submittedName>
</protein>
<proteinExistence type="predicted"/>
<dbReference type="AlphaFoldDB" id="A0A8T1RVC2"/>
<keyword evidence="3" id="KW-1185">Reference proteome</keyword>
<sequence>AEESRRANPPAAAEPAAAEPAASRAAQELEGSPCLGRVVKFLLPHTTIEAPRPQEEEQQFYLGLQRVLGPTQGRFRELFAAAGWADVTEDRFLRKLLVREGQGEASRPQPGQEVTVKLLGVLEDGSLVEKDPTLTFILEQGDVIQVWSPPAPYGQSHRPGWMVWCPWRLAFASFEMPNSS</sequence>
<comment type="caution">
    <text evidence="2">The sequence shown here is derived from an EMBL/GenBank/DDBJ whole genome shotgun (WGS) entry which is preliminary data.</text>
</comment>
<name>A0A8T1RVC2_CHESE</name>
<accession>A0A8T1RVC2</accession>
<dbReference type="GO" id="GO:0003755">
    <property type="term" value="F:peptidyl-prolyl cis-trans isomerase activity"/>
    <property type="evidence" value="ECO:0007669"/>
    <property type="project" value="InterPro"/>
</dbReference>
<evidence type="ECO:0000313" key="2">
    <source>
        <dbReference type="EMBL" id="KAG6920517.1"/>
    </source>
</evidence>
<dbReference type="Proteomes" id="UP000765507">
    <property type="component" value="Unassembled WGS sequence"/>
</dbReference>
<feature type="region of interest" description="Disordered" evidence="1">
    <location>
        <begin position="1"/>
        <end position="28"/>
    </location>
</feature>
<dbReference type="Gene3D" id="3.10.50.40">
    <property type="match status" value="1"/>
</dbReference>
<dbReference type="EMBL" id="JAHGAV010006116">
    <property type="protein sequence ID" value="KAG6920517.1"/>
    <property type="molecule type" value="Genomic_DNA"/>
</dbReference>
<dbReference type="SUPFAM" id="SSF54534">
    <property type="entry name" value="FKBP-like"/>
    <property type="match status" value="1"/>
</dbReference>
<organism evidence="2 3">
    <name type="scientific">Chelydra serpentina</name>
    <name type="common">Snapping turtle</name>
    <name type="synonym">Testudo serpentina</name>
    <dbReference type="NCBI Taxonomy" id="8475"/>
    <lineage>
        <taxon>Eukaryota</taxon>
        <taxon>Metazoa</taxon>
        <taxon>Chordata</taxon>
        <taxon>Craniata</taxon>
        <taxon>Vertebrata</taxon>
        <taxon>Euteleostomi</taxon>
        <taxon>Archelosauria</taxon>
        <taxon>Testudinata</taxon>
        <taxon>Testudines</taxon>
        <taxon>Cryptodira</taxon>
        <taxon>Durocryptodira</taxon>
        <taxon>Americhelydia</taxon>
        <taxon>Chelydroidea</taxon>
        <taxon>Chelydridae</taxon>
        <taxon>Chelydra</taxon>
    </lineage>
</organism>
<dbReference type="OrthoDB" id="532682at2759"/>
<feature type="non-terminal residue" evidence="2">
    <location>
        <position position="1"/>
    </location>
</feature>
<reference evidence="2 3" key="1">
    <citation type="journal article" date="2020" name="G3 (Bethesda)">
        <title>Draft Genome of the Common Snapping Turtle, Chelydra serpentina, a Model for Phenotypic Plasticity in Reptiles.</title>
        <authorList>
            <person name="Das D."/>
            <person name="Singh S.K."/>
            <person name="Bierstedt J."/>
            <person name="Erickson A."/>
            <person name="Galli G.L.J."/>
            <person name="Crossley D.A. 2nd"/>
            <person name="Rhen T."/>
        </authorList>
    </citation>
    <scope>NUCLEOTIDE SEQUENCE [LARGE SCALE GENOMIC DNA]</scope>
    <source>
        <strain evidence="2">KW</strain>
    </source>
</reference>
<feature type="non-terminal residue" evidence="2">
    <location>
        <position position="180"/>
    </location>
</feature>
<gene>
    <name evidence="2" type="ORF">G0U57_017673</name>
</gene>